<dbReference type="Proteomes" id="UP000309676">
    <property type="component" value="Unassembled WGS sequence"/>
</dbReference>
<proteinExistence type="predicted"/>
<organism evidence="4 5">
    <name type="scientific">Paenibacillus antri</name>
    <dbReference type="NCBI Taxonomy" id="2582848"/>
    <lineage>
        <taxon>Bacteria</taxon>
        <taxon>Bacillati</taxon>
        <taxon>Bacillota</taxon>
        <taxon>Bacilli</taxon>
        <taxon>Bacillales</taxon>
        <taxon>Paenibacillaceae</taxon>
        <taxon>Paenibacillus</taxon>
    </lineage>
</organism>
<name>A0A5R9GIZ6_9BACL</name>
<reference evidence="4 5" key="1">
    <citation type="submission" date="2019-05" db="EMBL/GenBank/DDBJ databases">
        <authorList>
            <person name="Narsing Rao M.P."/>
            <person name="Li W.J."/>
        </authorList>
    </citation>
    <scope>NUCLEOTIDE SEQUENCE [LARGE SCALE GENOMIC DNA]</scope>
    <source>
        <strain evidence="4 5">SYSU_K30003</strain>
    </source>
</reference>
<dbReference type="GO" id="GO:0003676">
    <property type="term" value="F:nucleic acid binding"/>
    <property type="evidence" value="ECO:0007669"/>
    <property type="project" value="InterPro"/>
</dbReference>
<evidence type="ECO:0000313" key="5">
    <source>
        <dbReference type="Proteomes" id="UP000309676"/>
    </source>
</evidence>
<dbReference type="PROSITE" id="PS50994">
    <property type="entry name" value="INTEGRASE"/>
    <property type="match status" value="1"/>
</dbReference>
<dbReference type="OrthoDB" id="8736397at2"/>
<keyword evidence="1" id="KW-0175">Coiled coil</keyword>
<evidence type="ECO:0000313" key="4">
    <source>
        <dbReference type="EMBL" id="TLS52833.1"/>
    </source>
</evidence>
<dbReference type="InterPro" id="IPR036397">
    <property type="entry name" value="RNaseH_sf"/>
</dbReference>
<feature type="region of interest" description="Disordered" evidence="2">
    <location>
        <begin position="98"/>
        <end position="119"/>
    </location>
</feature>
<sequence length="554" mass="63955">MLQKNRNESRKTGEFTRLLDTYPDIREKIDNMYLGRKSESLEPVATPKSVFGYFIKLCREKKIPLSEYPFNTDHLGRRAVERYLKKLRDKHFNTASKRYGNDAHQKATNSGIGQQNHPTPITPYQRVQCDGHRIDATFAIWFTTLEGDEVCRVLERFFIITIVDEATRATLGYCICYNKEYGAVEVLLCMKNAIMPHKRKVLTIPGLTYHDVGGFPSEKIPQAEWAVWEEICFDNAKSHLANIVRDRLSELVGCSTNFGPVNMPMRRSFVERFFETLEANGFHRLPNTTGGSHFDPRRDNPEGKAIQYYITVDELEEIVDVLISNYNGTPNAGISYLSPLEVMEQRIRKGMIPRVLDESKQSSFAFLQSNETREVKGDISKGKRPFIYYYGVEYRNDILAQSGELVGTTLTLHVNLDDIRTIRAFLPDGSELGVLSAAGKWSLTQHSLKMRKQINLLKRRKLLHFTTWDDPIYMYLEYLKTKAAKGRKSNANTYANAKQVTERNKPDELDKQEREVIELEEAQSKALEEARDKMNKIKEAEHHTTHRRFKAKIY</sequence>
<dbReference type="AlphaFoldDB" id="A0A5R9GIZ6"/>
<feature type="compositionally biased region" description="Polar residues" evidence="2">
    <location>
        <begin position="106"/>
        <end position="119"/>
    </location>
</feature>
<dbReference type="RefSeq" id="WP_138193823.1">
    <property type="nucleotide sequence ID" value="NZ_VCIW01000004.1"/>
</dbReference>
<dbReference type="SUPFAM" id="SSF53098">
    <property type="entry name" value="Ribonuclease H-like"/>
    <property type="match status" value="1"/>
</dbReference>
<protein>
    <recommendedName>
        <fullName evidence="3">Integrase catalytic domain-containing protein</fullName>
    </recommendedName>
</protein>
<dbReference type="InterPro" id="IPR001584">
    <property type="entry name" value="Integrase_cat-core"/>
</dbReference>
<dbReference type="Gene3D" id="3.30.420.10">
    <property type="entry name" value="Ribonuclease H-like superfamily/Ribonuclease H"/>
    <property type="match status" value="1"/>
</dbReference>
<dbReference type="GO" id="GO:0015074">
    <property type="term" value="P:DNA integration"/>
    <property type="evidence" value="ECO:0007669"/>
    <property type="project" value="InterPro"/>
</dbReference>
<dbReference type="InterPro" id="IPR012337">
    <property type="entry name" value="RNaseH-like_sf"/>
</dbReference>
<comment type="caution">
    <text evidence="4">The sequence shown here is derived from an EMBL/GenBank/DDBJ whole genome shotgun (WGS) entry which is preliminary data.</text>
</comment>
<accession>A0A5R9GIZ6</accession>
<keyword evidence="5" id="KW-1185">Reference proteome</keyword>
<evidence type="ECO:0000259" key="3">
    <source>
        <dbReference type="PROSITE" id="PS50994"/>
    </source>
</evidence>
<feature type="domain" description="Integrase catalytic" evidence="3">
    <location>
        <begin position="119"/>
        <end position="347"/>
    </location>
</feature>
<dbReference type="EMBL" id="VCIW01000004">
    <property type="protein sequence ID" value="TLS52833.1"/>
    <property type="molecule type" value="Genomic_DNA"/>
</dbReference>
<feature type="coiled-coil region" evidence="1">
    <location>
        <begin position="509"/>
        <end position="540"/>
    </location>
</feature>
<gene>
    <name evidence="4" type="ORF">FE782_09445</name>
</gene>
<evidence type="ECO:0000256" key="1">
    <source>
        <dbReference type="SAM" id="Coils"/>
    </source>
</evidence>
<evidence type="ECO:0000256" key="2">
    <source>
        <dbReference type="SAM" id="MobiDB-lite"/>
    </source>
</evidence>